<protein>
    <recommendedName>
        <fullName evidence="4">RNA 2-O ribose methyltransferase substrate binding domain-containing protein</fullName>
    </recommendedName>
</protein>
<dbReference type="GO" id="GO:0032259">
    <property type="term" value="P:methylation"/>
    <property type="evidence" value="ECO:0007669"/>
    <property type="project" value="UniProtKB-KW"/>
</dbReference>
<dbReference type="EMBL" id="MEUA01000010">
    <property type="protein sequence ID" value="OGC16335.1"/>
    <property type="molecule type" value="Genomic_DNA"/>
</dbReference>
<dbReference type="PANTHER" id="PTHR43191:SF2">
    <property type="entry name" value="RRNA METHYLTRANSFERASE 3, MITOCHONDRIAL"/>
    <property type="match status" value="1"/>
</dbReference>
<keyword evidence="2" id="KW-0489">Methyltransferase</keyword>
<dbReference type="InterPro" id="IPR029064">
    <property type="entry name" value="Ribosomal_eL30-like_sf"/>
</dbReference>
<dbReference type="CDD" id="cd18095">
    <property type="entry name" value="SpoU-like_rRNA-MTase"/>
    <property type="match status" value="1"/>
</dbReference>
<dbReference type="Proteomes" id="UP000177905">
    <property type="component" value="Unassembled WGS sequence"/>
</dbReference>
<dbReference type="PANTHER" id="PTHR43191">
    <property type="entry name" value="RRNA METHYLTRANSFERASE 3"/>
    <property type="match status" value="1"/>
</dbReference>
<dbReference type="GO" id="GO:0008173">
    <property type="term" value="F:RNA methyltransferase activity"/>
    <property type="evidence" value="ECO:0007669"/>
    <property type="project" value="InterPro"/>
</dbReference>
<name>A0A1F4S7A8_UNCSA</name>
<evidence type="ECO:0000256" key="3">
    <source>
        <dbReference type="ARBA" id="ARBA00022679"/>
    </source>
</evidence>
<dbReference type="InterPro" id="IPR013123">
    <property type="entry name" value="SpoU_subst-bd"/>
</dbReference>
<dbReference type="SUPFAM" id="SSF55315">
    <property type="entry name" value="L30e-like"/>
    <property type="match status" value="1"/>
</dbReference>
<evidence type="ECO:0000256" key="2">
    <source>
        <dbReference type="ARBA" id="ARBA00022603"/>
    </source>
</evidence>
<dbReference type="AlphaFoldDB" id="A0A1F4S7A8"/>
<evidence type="ECO:0000313" key="6">
    <source>
        <dbReference type="Proteomes" id="UP000177905"/>
    </source>
</evidence>
<evidence type="ECO:0000256" key="1">
    <source>
        <dbReference type="ARBA" id="ARBA00007228"/>
    </source>
</evidence>
<dbReference type="GO" id="GO:0005737">
    <property type="term" value="C:cytoplasm"/>
    <property type="evidence" value="ECO:0007669"/>
    <property type="project" value="UniProtKB-ARBA"/>
</dbReference>
<feature type="domain" description="RNA 2-O ribose methyltransferase substrate binding" evidence="4">
    <location>
        <begin position="26"/>
        <end position="94"/>
    </location>
</feature>
<dbReference type="Pfam" id="PF22435">
    <property type="entry name" value="MRM3-like_sub_bind"/>
    <property type="match status" value="1"/>
</dbReference>
<dbReference type="Gene3D" id="3.40.1280.10">
    <property type="match status" value="1"/>
</dbReference>
<dbReference type="InterPro" id="IPR029028">
    <property type="entry name" value="Alpha/beta_knot_MTases"/>
</dbReference>
<dbReference type="InterPro" id="IPR053888">
    <property type="entry name" value="MRM3-like_sub_bind"/>
</dbReference>
<comment type="similarity">
    <text evidence="1">Belongs to the class IV-like SAM-binding methyltransferase superfamily. RNA methyltransferase TrmH family.</text>
</comment>
<dbReference type="Gene3D" id="3.30.1330.30">
    <property type="match status" value="1"/>
</dbReference>
<dbReference type="InterPro" id="IPR029026">
    <property type="entry name" value="tRNA_m1G_MTases_N"/>
</dbReference>
<proteinExistence type="inferred from homology"/>
<organism evidence="5 6">
    <name type="scientific">candidate division WOR-1 bacterium RIFOXYB2_FULL_36_35</name>
    <dbReference type="NCBI Taxonomy" id="1802578"/>
    <lineage>
        <taxon>Bacteria</taxon>
        <taxon>Bacillati</taxon>
        <taxon>Saganbacteria</taxon>
    </lineage>
</organism>
<gene>
    <name evidence="5" type="ORF">A2290_04480</name>
</gene>
<dbReference type="GO" id="GO:0006396">
    <property type="term" value="P:RNA processing"/>
    <property type="evidence" value="ECO:0007669"/>
    <property type="project" value="InterPro"/>
</dbReference>
<dbReference type="SMART" id="SM00967">
    <property type="entry name" value="SpoU_sub_bind"/>
    <property type="match status" value="1"/>
</dbReference>
<evidence type="ECO:0000313" key="5">
    <source>
        <dbReference type="EMBL" id="OGC16335.1"/>
    </source>
</evidence>
<dbReference type="Pfam" id="PF00588">
    <property type="entry name" value="SpoU_methylase"/>
    <property type="match status" value="1"/>
</dbReference>
<dbReference type="SUPFAM" id="SSF75217">
    <property type="entry name" value="alpha/beta knot"/>
    <property type="match status" value="1"/>
</dbReference>
<dbReference type="InterPro" id="IPR001537">
    <property type="entry name" value="SpoU_MeTrfase"/>
</dbReference>
<reference evidence="5 6" key="1">
    <citation type="journal article" date="2016" name="Nat. Commun.">
        <title>Thousands of microbial genomes shed light on interconnected biogeochemical processes in an aquifer system.</title>
        <authorList>
            <person name="Anantharaman K."/>
            <person name="Brown C.T."/>
            <person name="Hug L.A."/>
            <person name="Sharon I."/>
            <person name="Castelle C.J."/>
            <person name="Probst A.J."/>
            <person name="Thomas B.C."/>
            <person name="Singh A."/>
            <person name="Wilkins M.J."/>
            <person name="Karaoz U."/>
            <person name="Brodie E.L."/>
            <person name="Williams K.H."/>
            <person name="Hubbard S.S."/>
            <person name="Banfield J.F."/>
        </authorList>
    </citation>
    <scope>NUCLEOTIDE SEQUENCE [LARGE SCALE GENOMIC DNA]</scope>
</reference>
<dbReference type="GO" id="GO:0003723">
    <property type="term" value="F:RNA binding"/>
    <property type="evidence" value="ECO:0007669"/>
    <property type="project" value="InterPro"/>
</dbReference>
<keyword evidence="3" id="KW-0808">Transferase</keyword>
<dbReference type="InterPro" id="IPR051259">
    <property type="entry name" value="rRNA_Methyltransferase"/>
</dbReference>
<comment type="caution">
    <text evidence="5">The sequence shown here is derived from an EMBL/GenBank/DDBJ whole genome shotgun (WGS) entry which is preliminary data.</text>
</comment>
<accession>A0A1F4S7A8</accession>
<sequence>MLISQAKLALALINKKKIRDEESLFVAEGEKLVEEAIKFGEVEFIVYSEDVSAIIDAQKKNIKVYKISSSEMKKLSLVETPQGVLAVCRKTNYKISNLLNLRKPSNPLNSLILLPIEIQDPGNLGTMIRVVDAVGASGIIVSKGTVDPYNPKVVRSTMGSIFRVPIVEIDNLLSVLIGIQDKGYRILGTDLVAKKTHWDIDYKQPTVLLIGNESVGLPSDILKICDDTVKIPIPGKAESLNAAMAASIILYEALRHKIF</sequence>
<evidence type="ECO:0000259" key="4">
    <source>
        <dbReference type="SMART" id="SM00967"/>
    </source>
</evidence>